<comment type="caution">
    <text evidence="3">The sequence shown here is derived from an EMBL/GenBank/DDBJ whole genome shotgun (WGS) entry which is preliminary data.</text>
</comment>
<reference evidence="3 4" key="1">
    <citation type="submission" date="2018-05" db="EMBL/GenBank/DDBJ databases">
        <title>Paenibacillus flagellatus sp. nov., isolated from selenium mineral soil.</title>
        <authorList>
            <person name="Dai X."/>
        </authorList>
    </citation>
    <scope>NUCLEOTIDE SEQUENCE [LARGE SCALE GENOMIC DNA]</scope>
    <source>
        <strain evidence="3 4">DXL2</strain>
    </source>
</reference>
<name>A0A2V5KUC7_9BACL</name>
<feature type="compositionally biased region" description="Gly residues" evidence="1">
    <location>
        <begin position="110"/>
        <end position="140"/>
    </location>
</feature>
<dbReference type="PANTHER" id="PTHR43308">
    <property type="entry name" value="OUTER MEMBRANE PROTEIN ALPHA-RELATED"/>
    <property type="match status" value="1"/>
</dbReference>
<dbReference type="EMBL" id="QJVJ01000008">
    <property type="protein sequence ID" value="PYI52926.1"/>
    <property type="molecule type" value="Genomic_DNA"/>
</dbReference>
<proteinExistence type="predicted"/>
<dbReference type="Pfam" id="PF00395">
    <property type="entry name" value="SLH"/>
    <property type="match status" value="2"/>
</dbReference>
<gene>
    <name evidence="3" type="ORF">DLM86_18135</name>
</gene>
<feature type="domain" description="SLH" evidence="2">
    <location>
        <begin position="397"/>
        <end position="460"/>
    </location>
</feature>
<dbReference type="InterPro" id="IPR001119">
    <property type="entry name" value="SLH_dom"/>
</dbReference>
<feature type="domain" description="SLH" evidence="2">
    <location>
        <begin position="467"/>
        <end position="527"/>
    </location>
</feature>
<keyword evidence="4" id="KW-1185">Reference proteome</keyword>
<protein>
    <recommendedName>
        <fullName evidence="2">SLH domain-containing protein</fullName>
    </recommendedName>
</protein>
<evidence type="ECO:0000256" key="1">
    <source>
        <dbReference type="SAM" id="MobiDB-lite"/>
    </source>
</evidence>
<feature type="compositionally biased region" description="Acidic residues" evidence="1">
    <location>
        <begin position="142"/>
        <end position="152"/>
    </location>
</feature>
<feature type="region of interest" description="Disordered" evidence="1">
    <location>
        <begin position="102"/>
        <end position="154"/>
    </location>
</feature>
<organism evidence="3 4">
    <name type="scientific">Paenibacillus flagellatus</name>
    <dbReference type="NCBI Taxonomy" id="2211139"/>
    <lineage>
        <taxon>Bacteria</taxon>
        <taxon>Bacillati</taxon>
        <taxon>Bacillota</taxon>
        <taxon>Bacilli</taxon>
        <taxon>Bacillales</taxon>
        <taxon>Paenibacillaceae</taxon>
        <taxon>Paenibacillus</taxon>
    </lineage>
</organism>
<dbReference type="PROSITE" id="PS51272">
    <property type="entry name" value="SLH"/>
    <property type="match status" value="3"/>
</dbReference>
<evidence type="ECO:0000313" key="3">
    <source>
        <dbReference type="EMBL" id="PYI52926.1"/>
    </source>
</evidence>
<evidence type="ECO:0000259" key="2">
    <source>
        <dbReference type="PROSITE" id="PS51272"/>
    </source>
</evidence>
<sequence>MLVPTLASAAMTFQGSFSSGGSLSGQIRFDGTVGQAVYGQPSVTLGVYGASGQHIRNVTVTYSSYGDAASFYSLPSGVVIDSVYSAVYFRYGTDDVTGLIYRESDSSDSGGSGDSGSGGGSGTGSNPGNGGGNGGNGGGTTDPDDVSDEIEATDGKVDAGKLRAALEKYKEVTIRVKGDSVSIPASALTNAKFGALLHIVMDNGTYELPLGAVDLEDLADKANTEVADMQLLVGMRKISDSEAQPVQDAIASLGAKSLSHVFELEFAVADKDGKKTAIDVFEQYVKRKIPLVTKPNGSATIALYDPAMKRLSFVPGSISDTEAEFWRTGNSLYTVIELDKSFADIASHWAKSDIELLASKLIVEGATSSEFQPDRNLTRAEFVALAVRAFGLVEIKGVTYFNDVETGDWHSGIVAAAAKAGLIDGYEDGTFRPNDSITREELAAIVVRAYTYAGGRIAMDDSSQSQLLAKWADADRIVWGQKDVAKAVSAGFMVGMTDSTLETYGSATRAQTVAMLKRVLTKLEFID</sequence>
<accession>A0A2V5KUC7</accession>
<evidence type="ECO:0000313" key="4">
    <source>
        <dbReference type="Proteomes" id="UP000247476"/>
    </source>
</evidence>
<dbReference type="InterPro" id="IPR051465">
    <property type="entry name" value="Cell_Envelope_Struct_Comp"/>
</dbReference>
<dbReference type="Proteomes" id="UP000247476">
    <property type="component" value="Unassembled WGS sequence"/>
</dbReference>
<feature type="domain" description="SLH" evidence="2">
    <location>
        <begin position="337"/>
        <end position="396"/>
    </location>
</feature>
<dbReference type="PANTHER" id="PTHR43308:SF5">
    <property type="entry name" value="S-LAYER PROTEIN _ PEPTIDOGLYCAN ENDO-BETA-N-ACETYLGLUCOSAMINIDASE"/>
    <property type="match status" value="1"/>
</dbReference>
<dbReference type="AlphaFoldDB" id="A0A2V5KUC7"/>